<evidence type="ECO:0008006" key="3">
    <source>
        <dbReference type="Google" id="ProtNLM"/>
    </source>
</evidence>
<dbReference type="SUPFAM" id="SSF54611">
    <property type="entry name" value="SecB-like"/>
    <property type="match status" value="1"/>
</dbReference>
<name>A0ABU1H562_9GAMM</name>
<comment type="caution">
    <text evidence="1">The sequence shown here is derived from an EMBL/GenBank/DDBJ whole genome shotgun (WGS) entry which is preliminary data.</text>
</comment>
<keyword evidence="2" id="KW-1185">Reference proteome</keyword>
<dbReference type="RefSeq" id="WP_309656328.1">
    <property type="nucleotide sequence ID" value="NZ_JARWAN010000016.1"/>
</dbReference>
<reference evidence="1 2" key="1">
    <citation type="submission" date="2023-04" db="EMBL/GenBank/DDBJ databases">
        <title>A long-awaited taxogenomic arrangement of the family Halomonadaceae.</title>
        <authorList>
            <person name="De La Haba R."/>
            <person name="Chuvochina M."/>
            <person name="Wittouck S."/>
            <person name="Arahal D.R."/>
            <person name="Sanchez-Porro C."/>
            <person name="Hugenholtz P."/>
            <person name="Ventosa A."/>
        </authorList>
    </citation>
    <scope>NUCLEOTIDE SEQUENCE [LARGE SCALE GENOMIC DNA]</scope>
    <source>
        <strain evidence="1 2">DSM 21020</strain>
    </source>
</reference>
<dbReference type="InterPro" id="IPR035958">
    <property type="entry name" value="SecB-like_sf"/>
</dbReference>
<accession>A0ABU1H562</accession>
<sequence length="162" mass="18605">MAKAKVSKKLQQAIDSLVIHDVYLKSTQAECEDSFDPKSADSLEVLSVQQMHIVRKSEVIQVDGDDQLVRIYIRLGARWVSQQEEGDEPNIQALIEGEFIAEYLVTDPLEQEAIDEYALKNASYHVWPYWREFLSSQCERLRLPRVVLPTVQFSKQPDPIAD</sequence>
<dbReference type="EMBL" id="JARWAN010000016">
    <property type="protein sequence ID" value="MDR5899444.1"/>
    <property type="molecule type" value="Genomic_DNA"/>
</dbReference>
<gene>
    <name evidence="1" type="ORF">QC823_10635</name>
</gene>
<dbReference type="Proteomes" id="UP001254564">
    <property type="component" value="Unassembled WGS sequence"/>
</dbReference>
<organism evidence="1 2">
    <name type="scientific">Vreelandella vilamensis</name>
    <dbReference type="NCBI Taxonomy" id="531309"/>
    <lineage>
        <taxon>Bacteria</taxon>
        <taxon>Pseudomonadati</taxon>
        <taxon>Pseudomonadota</taxon>
        <taxon>Gammaproteobacteria</taxon>
        <taxon>Oceanospirillales</taxon>
        <taxon>Halomonadaceae</taxon>
        <taxon>Vreelandella</taxon>
    </lineage>
</organism>
<protein>
    <recommendedName>
        <fullName evidence="3">Preprotein translocase subunit SecB</fullName>
    </recommendedName>
</protein>
<dbReference type="Gene3D" id="3.10.420.10">
    <property type="entry name" value="SecB-like"/>
    <property type="match status" value="1"/>
</dbReference>
<evidence type="ECO:0000313" key="1">
    <source>
        <dbReference type="EMBL" id="MDR5899444.1"/>
    </source>
</evidence>
<evidence type="ECO:0000313" key="2">
    <source>
        <dbReference type="Proteomes" id="UP001254564"/>
    </source>
</evidence>
<proteinExistence type="predicted"/>